<dbReference type="EMBL" id="SNWX01000032">
    <property type="protein sequence ID" value="TDO77674.1"/>
    <property type="molecule type" value="Genomic_DNA"/>
</dbReference>
<dbReference type="Proteomes" id="UP000295064">
    <property type="component" value="Unassembled WGS sequence"/>
</dbReference>
<dbReference type="RefSeq" id="WP_133516058.1">
    <property type="nucleotide sequence ID" value="NZ_SNWX01000032.1"/>
</dbReference>
<proteinExistence type="predicted"/>
<evidence type="ECO:0000259" key="1">
    <source>
        <dbReference type="Pfam" id="PF21916"/>
    </source>
</evidence>
<reference evidence="2 3" key="1">
    <citation type="submission" date="2019-03" db="EMBL/GenBank/DDBJ databases">
        <title>Subsurface microbial communities from deep shales in Ohio and West Virginia, USA.</title>
        <authorList>
            <person name="Wrighton K."/>
        </authorList>
    </citation>
    <scope>NUCLEOTIDE SEQUENCE [LARGE SCALE GENOMIC DNA]</scope>
    <source>
        <strain evidence="2 3">MA284_T2</strain>
    </source>
</reference>
<gene>
    <name evidence="2" type="ORF">DFR79_1326</name>
</gene>
<dbReference type="AlphaFoldDB" id="A0A4R6LEA3"/>
<evidence type="ECO:0000313" key="3">
    <source>
        <dbReference type="Proteomes" id="UP000295064"/>
    </source>
</evidence>
<dbReference type="InterPro" id="IPR054114">
    <property type="entry name" value="Mtd_2nd"/>
</dbReference>
<dbReference type="SUPFAM" id="SSF56436">
    <property type="entry name" value="C-type lectin-like"/>
    <property type="match status" value="1"/>
</dbReference>
<comment type="caution">
    <text evidence="2">The sequence shown here is derived from an EMBL/GenBank/DDBJ whole genome shotgun (WGS) entry which is preliminary data.</text>
</comment>
<dbReference type="InterPro" id="IPR016187">
    <property type="entry name" value="CTDL_fold"/>
</dbReference>
<dbReference type="Gene3D" id="3.90.1580.10">
    <property type="entry name" value="paralog of FGE (formylglycine-generating enzyme)"/>
    <property type="match status" value="1"/>
</dbReference>
<dbReference type="Gene3D" id="2.80.20.10">
    <property type="entry name" value="Tail fiber receptor-binding protein"/>
    <property type="match status" value="1"/>
</dbReference>
<dbReference type="OrthoDB" id="9770334at2"/>
<sequence>MLTFVGADSPSFFNFKGHIEKSAADEITVPPLALRIDRQNLKKETDTILTVADNDGSFASFTLGENYYIYALQPSADAEPDFVISINSTYPDGYTENNSRKIGGFHYGRIRSTADAFNDNASIDVNIVSNSVWDLQNRPTCDPTGMAKVGDIWVDIYLTSHGAGSWPDQEVVSEYNSTPVTGTEGYCWYDFQRLFSNVDKRMLSYAEWIQAAYGSPQGHDGDNNAAWSATSNSGRAATGTVEQAVSVHGIVDCAGNVQEWLDEFTYRNTGSTGFDWHDVLNAGKDSSDGQGQAYMQNNVSLIAMRAGGSWSHGVYCGARAVALIDCPWHVSSVNGCRGACDSL</sequence>
<name>A0A4R6LEA3_9FIRM</name>
<dbReference type="SUPFAM" id="SSF141658">
    <property type="entry name" value="Bacteriophage trimeric proteins domain"/>
    <property type="match status" value="1"/>
</dbReference>
<accession>A0A4R6LEA3</accession>
<dbReference type="InterPro" id="IPR042095">
    <property type="entry name" value="SUMF_sf"/>
</dbReference>
<protein>
    <recommendedName>
        <fullName evidence="1">Major tropism determinant second domain-containing protein</fullName>
    </recommendedName>
</protein>
<organism evidence="2 3">
    <name type="scientific">Halanaerobium saccharolyticum</name>
    <dbReference type="NCBI Taxonomy" id="43595"/>
    <lineage>
        <taxon>Bacteria</taxon>
        <taxon>Bacillati</taxon>
        <taxon>Bacillota</taxon>
        <taxon>Clostridia</taxon>
        <taxon>Halanaerobiales</taxon>
        <taxon>Halanaerobiaceae</taxon>
        <taxon>Halanaerobium</taxon>
    </lineage>
</organism>
<feature type="domain" description="Major tropism determinant second" evidence="1">
    <location>
        <begin position="43"/>
        <end position="134"/>
    </location>
</feature>
<dbReference type="Pfam" id="PF21916">
    <property type="entry name" value="mtd_2nd"/>
    <property type="match status" value="1"/>
</dbReference>
<evidence type="ECO:0000313" key="2">
    <source>
        <dbReference type="EMBL" id="TDO77674.1"/>
    </source>
</evidence>